<accession>F0Y2D4</accession>
<feature type="compositionally biased region" description="Basic and acidic residues" evidence="1">
    <location>
        <begin position="921"/>
        <end position="951"/>
    </location>
</feature>
<feature type="signal peptide" evidence="2">
    <location>
        <begin position="1"/>
        <end position="19"/>
    </location>
</feature>
<dbReference type="RefSeq" id="XP_009034277.1">
    <property type="nucleotide sequence ID" value="XM_009036029.1"/>
</dbReference>
<dbReference type="OrthoDB" id="6020543at2759"/>
<feature type="region of interest" description="Disordered" evidence="1">
    <location>
        <begin position="1143"/>
        <end position="1162"/>
    </location>
</feature>
<keyword evidence="4" id="KW-1185">Reference proteome</keyword>
<gene>
    <name evidence="3" type="ORF">AURANDRAFT_62101</name>
</gene>
<dbReference type="AlphaFoldDB" id="F0Y2D4"/>
<dbReference type="EMBL" id="GL833123">
    <property type="protein sequence ID" value="EGB10685.1"/>
    <property type="molecule type" value="Genomic_DNA"/>
</dbReference>
<evidence type="ECO:0000313" key="3">
    <source>
        <dbReference type="EMBL" id="EGB10685.1"/>
    </source>
</evidence>
<dbReference type="SUPFAM" id="SSF53474">
    <property type="entry name" value="alpha/beta-Hydrolases"/>
    <property type="match status" value="1"/>
</dbReference>
<proteinExistence type="predicted"/>
<evidence type="ECO:0000256" key="1">
    <source>
        <dbReference type="SAM" id="MobiDB-lite"/>
    </source>
</evidence>
<dbReference type="KEGG" id="aaf:AURANDRAFT_62101"/>
<sequence>MMLLPFALITLAAADATLGVAESLRGGVWREALKDYASIAREERKKGAKGKYVVAFADDYGLGNRVNVVVSSLALAVASGRALAIVWPRVDCRHSHRENCDPTSVDDLFVEANVSWGLNKHIAPHVVKCRDDRDRKRKTLDRWAMADPNDRKTADHYRKLDFDASWRGDDRVLCTYGYFYWGWALASPRSLEPAPDEGRVADWLLAPSRAVAKRVHAILGKETCDVGVHLRRADDRVRGANVFNPKWVAVLEAQLDALPRDARVFIAADHESAHTKVKLVDVVRSRGGALLGTDKATANRDSDGGIYDALAENYALSSCGELLPRGTGASTFHDMAVARAAFEQAWNDSRTAAFAARHKDHPARPLISPALCADLQPPENRSTSVNTRTMAGFRHVLLATLASHVAGEPDKFPPWNPAPITLAKLNIDEASVSVAGCSHAGDFAHQFHVAFSQTVKNACVFSGQPFHCAVQAFQGEDQVVATPESSVPYCEGCAAGMTLAYDHCKNHPQHVDVGRLPDYPKRACGQNPINPHPPPGCIDLTGNLSESRVFLFHPSMDQCYLDGAVANTAALYSILVAEPQRTVKFVDVQPFPHCLPQNSTPYWGNSSEPSGYDGPGECLKHIYGHETPLAPVKNWTTAPGALQNNTYVFDQLEFIERDPDLNGTGVGPAGAIYIPTACQAGAAACKLLLLTNGCGGSVAPNLSSSDWDFARWGESNDIILLKACVGGHVDVDRFPNSYELQRGLLDVYGQTGLDYSKQFAPHMRFVYAVLQRVLRPVGSPFENMEAKGEAKSEAGGKAEGGGPPNTVVINLLNFAMRVVHEEMAGFFDDHCSLWDYGEEELKAIMAGGGETLEQHAIFTKYLELINGHLDGFARSAGYTSAKDVFEAVEAAVEHDKKQREKMMAEMNTMFAQMRLKVKEKEAKAEEKEGAKGGDDGDDGGAKAEAKGEAKATARGKAGGPGLTLFSQPIGLEYLLDSVLNLAEYETLRMMMIMKARERRMYRQLAERGERRRRLAAARREDLVAGCPPRVVVQQYEALKARLAEMTPHRKDLHEELDAGMASAKLEDDADRGGAADGTCYDYPVDFLVKVSSPTAAEAFKATAERLREDRGTHVAYLAAIHDHIDAIHDNIEQCMLAARRDPVSGGAAPAADAKATRADAKG</sequence>
<keyword evidence="2" id="KW-0732">Signal</keyword>
<dbReference type="GeneID" id="20223737"/>
<evidence type="ECO:0000256" key="2">
    <source>
        <dbReference type="SAM" id="SignalP"/>
    </source>
</evidence>
<organism evidence="4">
    <name type="scientific">Aureococcus anophagefferens</name>
    <name type="common">Harmful bloom alga</name>
    <dbReference type="NCBI Taxonomy" id="44056"/>
    <lineage>
        <taxon>Eukaryota</taxon>
        <taxon>Sar</taxon>
        <taxon>Stramenopiles</taxon>
        <taxon>Ochrophyta</taxon>
        <taxon>Pelagophyceae</taxon>
        <taxon>Pelagomonadales</taxon>
        <taxon>Pelagomonadaceae</taxon>
        <taxon>Aureococcus</taxon>
    </lineage>
</organism>
<dbReference type="Proteomes" id="UP000002729">
    <property type="component" value="Unassembled WGS sequence"/>
</dbReference>
<feature type="chain" id="PRO_5003260643" evidence="2">
    <location>
        <begin position="20"/>
        <end position="1162"/>
    </location>
</feature>
<reference evidence="3 4" key="1">
    <citation type="journal article" date="2011" name="Proc. Natl. Acad. Sci. U.S.A.">
        <title>Niche of harmful alga Aureococcus anophagefferens revealed through ecogenomics.</title>
        <authorList>
            <person name="Gobler C.J."/>
            <person name="Berry D.L."/>
            <person name="Dyhrman S.T."/>
            <person name="Wilhelm S.W."/>
            <person name="Salamov A."/>
            <person name="Lobanov A.V."/>
            <person name="Zhang Y."/>
            <person name="Collier J.L."/>
            <person name="Wurch L.L."/>
            <person name="Kustka A.B."/>
            <person name="Dill B.D."/>
            <person name="Shah M."/>
            <person name="VerBerkmoes N.C."/>
            <person name="Kuo A."/>
            <person name="Terry A."/>
            <person name="Pangilinan J."/>
            <person name="Lindquist E.A."/>
            <person name="Lucas S."/>
            <person name="Paulsen I.T."/>
            <person name="Hattenrath-Lehmann T.K."/>
            <person name="Talmage S.C."/>
            <person name="Walker E.A."/>
            <person name="Koch F."/>
            <person name="Burson A.M."/>
            <person name="Marcoval M.A."/>
            <person name="Tang Y.Z."/>
            <person name="Lecleir G.R."/>
            <person name="Coyne K.J."/>
            <person name="Berg G.M."/>
            <person name="Bertrand E.M."/>
            <person name="Saito M.A."/>
            <person name="Gladyshev V.N."/>
            <person name="Grigoriev I.V."/>
        </authorList>
    </citation>
    <scope>NUCLEOTIDE SEQUENCE [LARGE SCALE GENOMIC DNA]</scope>
    <source>
        <strain evidence="4">CCMP 1984</strain>
    </source>
</reference>
<dbReference type="InterPro" id="IPR029058">
    <property type="entry name" value="AB_hydrolase_fold"/>
</dbReference>
<name>F0Y2D4_AURAN</name>
<evidence type="ECO:0000313" key="4">
    <source>
        <dbReference type="Proteomes" id="UP000002729"/>
    </source>
</evidence>
<feature type="region of interest" description="Disordered" evidence="1">
    <location>
        <begin position="921"/>
        <end position="959"/>
    </location>
</feature>
<protein>
    <submittedName>
        <fullName evidence="3">Uncharacterized protein</fullName>
    </submittedName>
</protein>
<dbReference type="InParanoid" id="F0Y2D4"/>